<evidence type="ECO:0000313" key="10">
    <source>
        <dbReference type="Proteomes" id="UP000001056"/>
    </source>
</evidence>
<feature type="transmembrane region" description="Helical" evidence="7">
    <location>
        <begin position="93"/>
        <end position="115"/>
    </location>
</feature>
<dbReference type="VEuPathDB" id="FungiDB:CHGG_06036"/>
<dbReference type="InParanoid" id="Q2H5M9"/>
<sequence>MALSLSTNIVIVCAVFIALPIIAVVLRFWARAVRHNGLSGDDYLILPGLLFSVALSINNIVGGHIHMDDAGNIVFDHTLTIFLQAVCYDYLPMFWATAISNMIMDTAILAVPIPFVWRLHMPRRQKIAVSAIFLLGAFYANALDITVNIAPTLYWTVIEAAVAVVSACLPTLRPLFTGISLDALQDFASKFSLRSGNKSLASFRSNQGTATSNSHSNNNKWHLSFPNHSASSSAKIVNRVEAVRSPSAEEALLELQDQPGGIMVSKAIHQQRSDV</sequence>
<feature type="transmembrane region" description="Helical" evidence="7">
    <location>
        <begin position="6"/>
        <end position="30"/>
    </location>
</feature>
<keyword evidence="2 7" id="KW-0812">Transmembrane</keyword>
<dbReference type="GeneID" id="4389950"/>
<evidence type="ECO:0000256" key="1">
    <source>
        <dbReference type="ARBA" id="ARBA00004141"/>
    </source>
</evidence>
<feature type="region of interest" description="Disordered" evidence="6">
    <location>
        <begin position="204"/>
        <end position="226"/>
    </location>
</feature>
<protein>
    <recommendedName>
        <fullName evidence="8">Rhodopsin domain-containing protein</fullName>
    </recommendedName>
</protein>
<feature type="transmembrane region" description="Helical" evidence="7">
    <location>
        <begin position="153"/>
        <end position="172"/>
    </location>
</feature>
<dbReference type="Pfam" id="PF20684">
    <property type="entry name" value="Fung_rhodopsin"/>
    <property type="match status" value="1"/>
</dbReference>
<feature type="domain" description="Rhodopsin" evidence="8">
    <location>
        <begin position="85"/>
        <end position="176"/>
    </location>
</feature>
<dbReference type="OMA" id="QTHTRIS"/>
<evidence type="ECO:0000256" key="3">
    <source>
        <dbReference type="ARBA" id="ARBA00022989"/>
    </source>
</evidence>
<reference evidence="10" key="1">
    <citation type="journal article" date="2015" name="Genome Announc.">
        <title>Draft genome sequence of the cellulolytic fungus Chaetomium globosum.</title>
        <authorList>
            <person name="Cuomo C.A."/>
            <person name="Untereiner W.A."/>
            <person name="Ma L.-J."/>
            <person name="Grabherr M."/>
            <person name="Birren B.W."/>
        </authorList>
    </citation>
    <scope>NUCLEOTIDE SEQUENCE [LARGE SCALE GENOMIC DNA]</scope>
    <source>
        <strain evidence="10">ATCC 6205 / CBS 148.51 / DSM 1962 / NBRC 6347 / NRRL 1970</strain>
    </source>
</reference>
<keyword evidence="3 7" id="KW-1133">Transmembrane helix</keyword>
<name>Q2H5M9_CHAGB</name>
<dbReference type="EMBL" id="CH408031">
    <property type="protein sequence ID" value="EAQ89417.1"/>
    <property type="molecule type" value="Genomic_DNA"/>
</dbReference>
<organism evidence="9 10">
    <name type="scientific">Chaetomium globosum (strain ATCC 6205 / CBS 148.51 / DSM 1962 / NBRC 6347 / NRRL 1970)</name>
    <name type="common">Soil fungus</name>
    <dbReference type="NCBI Taxonomy" id="306901"/>
    <lineage>
        <taxon>Eukaryota</taxon>
        <taxon>Fungi</taxon>
        <taxon>Dikarya</taxon>
        <taxon>Ascomycota</taxon>
        <taxon>Pezizomycotina</taxon>
        <taxon>Sordariomycetes</taxon>
        <taxon>Sordariomycetidae</taxon>
        <taxon>Sordariales</taxon>
        <taxon>Chaetomiaceae</taxon>
        <taxon>Chaetomium</taxon>
    </lineage>
</organism>
<accession>Q2H5M9</accession>
<evidence type="ECO:0000256" key="2">
    <source>
        <dbReference type="ARBA" id="ARBA00022692"/>
    </source>
</evidence>
<evidence type="ECO:0000313" key="9">
    <source>
        <dbReference type="EMBL" id="EAQ89417.1"/>
    </source>
</evidence>
<evidence type="ECO:0000256" key="5">
    <source>
        <dbReference type="ARBA" id="ARBA00038359"/>
    </source>
</evidence>
<dbReference type="InterPro" id="IPR049326">
    <property type="entry name" value="Rhodopsin_dom_fungi"/>
</dbReference>
<dbReference type="Proteomes" id="UP000001056">
    <property type="component" value="Unassembled WGS sequence"/>
</dbReference>
<dbReference type="OrthoDB" id="4575400at2759"/>
<dbReference type="HOGENOM" id="CLU_1011950_0_0_1"/>
<dbReference type="InterPro" id="IPR052337">
    <property type="entry name" value="SAT4-like"/>
</dbReference>
<dbReference type="PANTHER" id="PTHR33048:SF47">
    <property type="entry name" value="INTEGRAL MEMBRANE PROTEIN-RELATED"/>
    <property type="match status" value="1"/>
</dbReference>
<dbReference type="GO" id="GO:0016020">
    <property type="term" value="C:membrane"/>
    <property type="evidence" value="ECO:0007669"/>
    <property type="project" value="UniProtKB-SubCell"/>
</dbReference>
<proteinExistence type="inferred from homology"/>
<evidence type="ECO:0000256" key="7">
    <source>
        <dbReference type="SAM" id="Phobius"/>
    </source>
</evidence>
<evidence type="ECO:0000256" key="4">
    <source>
        <dbReference type="ARBA" id="ARBA00023136"/>
    </source>
</evidence>
<dbReference type="PANTHER" id="PTHR33048">
    <property type="entry name" value="PTH11-LIKE INTEGRAL MEMBRANE PROTEIN (AFU_ORTHOLOGUE AFUA_5G11245)"/>
    <property type="match status" value="1"/>
</dbReference>
<gene>
    <name evidence="9" type="ORF">CHGG_06036</name>
</gene>
<keyword evidence="4 7" id="KW-0472">Membrane</keyword>
<dbReference type="eggNOG" id="ENOG502RK8U">
    <property type="taxonomic scope" value="Eukaryota"/>
</dbReference>
<evidence type="ECO:0000256" key="6">
    <source>
        <dbReference type="SAM" id="MobiDB-lite"/>
    </source>
</evidence>
<dbReference type="AlphaFoldDB" id="Q2H5M9"/>
<comment type="subcellular location">
    <subcellularLocation>
        <location evidence="1">Membrane</location>
        <topology evidence="1">Multi-pass membrane protein</topology>
    </subcellularLocation>
</comment>
<comment type="similarity">
    <text evidence="5">Belongs to the SAT4 family.</text>
</comment>
<dbReference type="RefSeq" id="XP_001222131.1">
    <property type="nucleotide sequence ID" value="XM_001222130.1"/>
</dbReference>
<evidence type="ECO:0000259" key="8">
    <source>
        <dbReference type="Pfam" id="PF20684"/>
    </source>
</evidence>
<keyword evidence="10" id="KW-1185">Reference proteome</keyword>
<feature type="transmembrane region" description="Helical" evidence="7">
    <location>
        <begin position="42"/>
        <end position="61"/>
    </location>
</feature>
<feature type="transmembrane region" description="Helical" evidence="7">
    <location>
        <begin position="127"/>
        <end position="147"/>
    </location>
</feature>